<evidence type="ECO:0000313" key="2">
    <source>
        <dbReference type="EMBL" id="KAK2150788.1"/>
    </source>
</evidence>
<dbReference type="Proteomes" id="UP001208570">
    <property type="component" value="Unassembled WGS sequence"/>
</dbReference>
<dbReference type="AlphaFoldDB" id="A0AAD9N0C2"/>
<accession>A0AAD9N0C2</accession>
<protein>
    <submittedName>
        <fullName evidence="2">Uncharacterized protein</fullName>
    </submittedName>
</protein>
<feature type="region of interest" description="Disordered" evidence="1">
    <location>
        <begin position="1"/>
        <end position="52"/>
    </location>
</feature>
<comment type="caution">
    <text evidence="2">The sequence shown here is derived from an EMBL/GenBank/DDBJ whole genome shotgun (WGS) entry which is preliminary data.</text>
</comment>
<reference evidence="2" key="1">
    <citation type="journal article" date="2023" name="Mol. Biol. Evol.">
        <title>Third-Generation Sequencing Reveals the Adaptive Role of the Epigenome in Three Deep-Sea Polychaetes.</title>
        <authorList>
            <person name="Perez M."/>
            <person name="Aroh O."/>
            <person name="Sun Y."/>
            <person name="Lan Y."/>
            <person name="Juniper S.K."/>
            <person name="Young C.R."/>
            <person name="Angers B."/>
            <person name="Qian P.Y."/>
        </authorList>
    </citation>
    <scope>NUCLEOTIDE SEQUENCE</scope>
    <source>
        <strain evidence="2">P08H-3</strain>
    </source>
</reference>
<feature type="compositionally biased region" description="Basic and acidic residues" evidence="1">
    <location>
        <begin position="41"/>
        <end position="52"/>
    </location>
</feature>
<organism evidence="2 3">
    <name type="scientific">Paralvinella palmiformis</name>
    <dbReference type="NCBI Taxonomy" id="53620"/>
    <lineage>
        <taxon>Eukaryota</taxon>
        <taxon>Metazoa</taxon>
        <taxon>Spiralia</taxon>
        <taxon>Lophotrochozoa</taxon>
        <taxon>Annelida</taxon>
        <taxon>Polychaeta</taxon>
        <taxon>Sedentaria</taxon>
        <taxon>Canalipalpata</taxon>
        <taxon>Terebellida</taxon>
        <taxon>Terebelliformia</taxon>
        <taxon>Alvinellidae</taxon>
        <taxon>Paralvinella</taxon>
    </lineage>
</organism>
<dbReference type="EMBL" id="JAODUP010000389">
    <property type="protein sequence ID" value="KAK2150788.1"/>
    <property type="molecule type" value="Genomic_DNA"/>
</dbReference>
<proteinExistence type="predicted"/>
<evidence type="ECO:0000313" key="3">
    <source>
        <dbReference type="Proteomes" id="UP001208570"/>
    </source>
</evidence>
<keyword evidence="3" id="KW-1185">Reference proteome</keyword>
<gene>
    <name evidence="2" type="ORF">LSH36_389g02025</name>
</gene>
<name>A0AAD9N0C2_9ANNE</name>
<sequence>MKQPVGDELIPMDMPISHSQPLSPWHYKPCNRDMGNPDQRQPAKDGAEREPIAAETHPFVIEWESQDSAGNGLVSNQALYLINEAIPLLQLTISSSVRVLTAEDFRRTEEEEGIGFA</sequence>
<evidence type="ECO:0000256" key="1">
    <source>
        <dbReference type="SAM" id="MobiDB-lite"/>
    </source>
</evidence>